<dbReference type="AlphaFoldDB" id="A0A2I0HV74"/>
<evidence type="ECO:0000313" key="13">
    <source>
        <dbReference type="Proteomes" id="UP000233551"/>
    </source>
</evidence>
<keyword evidence="13" id="KW-1185">Reference proteome</keyword>
<protein>
    <recommendedName>
        <fullName evidence="8">Auxin-responsive protein</fullName>
    </recommendedName>
</protein>
<feature type="signal peptide" evidence="10">
    <location>
        <begin position="1"/>
        <end position="27"/>
    </location>
</feature>
<comment type="subunit">
    <text evidence="8">Homodimers and heterodimers.</text>
</comment>
<dbReference type="PANTHER" id="PTHR31734:SF94">
    <property type="entry name" value="AUXIN-RESPONSIVE PROTEIN IAA30"/>
    <property type="match status" value="1"/>
</dbReference>
<keyword evidence="10" id="KW-0732">Signal</keyword>
<dbReference type="Gene3D" id="3.10.20.90">
    <property type="entry name" value="Phosphatidylinositol 3-kinase Catalytic Subunit, Chain A, domain 1"/>
    <property type="match status" value="1"/>
</dbReference>
<evidence type="ECO:0000256" key="5">
    <source>
        <dbReference type="ARBA" id="ARBA00023163"/>
    </source>
</evidence>
<evidence type="ECO:0000256" key="1">
    <source>
        <dbReference type="ARBA" id="ARBA00004123"/>
    </source>
</evidence>
<organism evidence="12 13">
    <name type="scientific">Punica granatum</name>
    <name type="common">Pomegranate</name>
    <dbReference type="NCBI Taxonomy" id="22663"/>
    <lineage>
        <taxon>Eukaryota</taxon>
        <taxon>Viridiplantae</taxon>
        <taxon>Streptophyta</taxon>
        <taxon>Embryophyta</taxon>
        <taxon>Tracheophyta</taxon>
        <taxon>Spermatophyta</taxon>
        <taxon>Magnoliopsida</taxon>
        <taxon>eudicotyledons</taxon>
        <taxon>Gunneridae</taxon>
        <taxon>Pentapetalae</taxon>
        <taxon>rosids</taxon>
        <taxon>malvids</taxon>
        <taxon>Myrtales</taxon>
        <taxon>Lythraceae</taxon>
        <taxon>Punica</taxon>
    </lineage>
</organism>
<accession>A0A2I0HV74</accession>
<dbReference type="SUPFAM" id="SSF54277">
    <property type="entry name" value="CAD &amp; PB1 domains"/>
    <property type="match status" value="1"/>
</dbReference>
<keyword evidence="5 8" id="KW-0804">Transcription</keyword>
<feature type="domain" description="PB1" evidence="11">
    <location>
        <begin position="114"/>
        <end position="235"/>
    </location>
</feature>
<feature type="compositionally biased region" description="Low complexity" evidence="9">
    <location>
        <begin position="32"/>
        <end position="54"/>
    </location>
</feature>
<sequence>MGLTDEGGWRLLCIFCLSLTLLIEVGTMGKGSNSSSSINSSNRMSRSSSGSSFSRSKRDLGTDLRLALGFSTSHQPNFSGDQWQQSEWAQDSSSEPLSNCDSSMMEVDESDNATFYVKVYMEGIPIGRKLDLLAHDGYYALITTLNYMFNTAILCKFNTLRACRSLPRINRYAIPFDDISLFDIPFRNSGTDLKRGLLIIAIGSEEDGAQAEGCHVLTYEDKEGDWLMVGDVPWE</sequence>
<dbReference type="GO" id="GO:0005634">
    <property type="term" value="C:nucleus"/>
    <property type="evidence" value="ECO:0007669"/>
    <property type="project" value="UniProtKB-SubCell"/>
</dbReference>
<comment type="subcellular location">
    <subcellularLocation>
        <location evidence="1 8">Nucleus</location>
    </subcellularLocation>
</comment>
<dbReference type="Proteomes" id="UP000233551">
    <property type="component" value="Unassembled WGS sequence"/>
</dbReference>
<dbReference type="EMBL" id="PGOL01005256">
    <property type="protein sequence ID" value="PKI35588.1"/>
    <property type="molecule type" value="Genomic_DNA"/>
</dbReference>
<evidence type="ECO:0000313" key="12">
    <source>
        <dbReference type="EMBL" id="PKI35588.1"/>
    </source>
</evidence>
<comment type="caution">
    <text evidence="12">The sequence shown here is derived from an EMBL/GenBank/DDBJ whole genome shotgun (WGS) entry which is preliminary data.</text>
</comment>
<keyword evidence="3 8" id="KW-0678">Repressor</keyword>
<evidence type="ECO:0000256" key="8">
    <source>
        <dbReference type="RuleBase" id="RU004549"/>
    </source>
</evidence>
<keyword evidence="4 8" id="KW-0805">Transcription regulation</keyword>
<gene>
    <name evidence="12" type="ORF">CRG98_044042</name>
</gene>
<proteinExistence type="inferred from homology"/>
<dbReference type="InterPro" id="IPR033389">
    <property type="entry name" value="AUX/IAA_dom"/>
</dbReference>
<dbReference type="InterPro" id="IPR003311">
    <property type="entry name" value="AUX_IAA"/>
</dbReference>
<keyword evidence="6 8" id="KW-0539">Nucleus</keyword>
<dbReference type="GO" id="GO:0009734">
    <property type="term" value="P:auxin-activated signaling pathway"/>
    <property type="evidence" value="ECO:0007669"/>
    <property type="project" value="UniProtKB-UniRule"/>
</dbReference>
<name>A0A2I0HV74_PUNGR</name>
<evidence type="ECO:0000256" key="6">
    <source>
        <dbReference type="ARBA" id="ARBA00023242"/>
    </source>
</evidence>
<comment type="similarity">
    <text evidence="2 8">Belongs to the Aux/IAA family.</text>
</comment>
<dbReference type="InterPro" id="IPR053793">
    <property type="entry name" value="PB1-like"/>
</dbReference>
<keyword evidence="7 8" id="KW-0927">Auxin signaling pathway</keyword>
<feature type="chain" id="PRO_5014120835" description="Auxin-responsive protein" evidence="10">
    <location>
        <begin position="28"/>
        <end position="235"/>
    </location>
</feature>
<dbReference type="Pfam" id="PF02309">
    <property type="entry name" value="AUX_IAA"/>
    <property type="match status" value="2"/>
</dbReference>
<dbReference type="PROSITE" id="PS51745">
    <property type="entry name" value="PB1"/>
    <property type="match status" value="1"/>
</dbReference>
<comment type="function">
    <text evidence="8">Aux/IAA proteins are short-lived transcriptional factors that function as repressors of early auxin response genes at low auxin concentrations.</text>
</comment>
<evidence type="ECO:0000256" key="10">
    <source>
        <dbReference type="SAM" id="SignalP"/>
    </source>
</evidence>
<reference evidence="12 13" key="1">
    <citation type="submission" date="2017-11" db="EMBL/GenBank/DDBJ databases">
        <title>De-novo sequencing of pomegranate (Punica granatum L.) genome.</title>
        <authorList>
            <person name="Akparov Z."/>
            <person name="Amiraslanov A."/>
            <person name="Hajiyeva S."/>
            <person name="Abbasov M."/>
            <person name="Kaur K."/>
            <person name="Hamwieh A."/>
            <person name="Solovyev V."/>
            <person name="Salamov A."/>
            <person name="Braich B."/>
            <person name="Kosarev P."/>
            <person name="Mahmoud A."/>
            <person name="Hajiyev E."/>
            <person name="Babayeva S."/>
            <person name="Izzatullayeva V."/>
            <person name="Mammadov A."/>
            <person name="Mammadov A."/>
            <person name="Sharifova S."/>
            <person name="Ojaghi J."/>
            <person name="Eynullazada K."/>
            <person name="Bayramov B."/>
            <person name="Abdulazimova A."/>
            <person name="Shahmuradov I."/>
        </authorList>
    </citation>
    <scope>NUCLEOTIDE SEQUENCE [LARGE SCALE GENOMIC DNA]</scope>
    <source>
        <strain evidence="13">cv. AG2017</strain>
        <tissue evidence="12">Leaf</tissue>
    </source>
</reference>
<evidence type="ECO:0000256" key="7">
    <source>
        <dbReference type="ARBA" id="ARBA00023294"/>
    </source>
</evidence>
<evidence type="ECO:0000256" key="3">
    <source>
        <dbReference type="ARBA" id="ARBA00022491"/>
    </source>
</evidence>
<dbReference type="PANTHER" id="PTHR31734">
    <property type="entry name" value="AUXIN-RESPONSIVE PROTEIN IAA17"/>
    <property type="match status" value="1"/>
</dbReference>
<dbReference type="STRING" id="22663.A0A2I0HV74"/>
<evidence type="ECO:0000256" key="9">
    <source>
        <dbReference type="SAM" id="MobiDB-lite"/>
    </source>
</evidence>
<evidence type="ECO:0000256" key="4">
    <source>
        <dbReference type="ARBA" id="ARBA00023015"/>
    </source>
</evidence>
<evidence type="ECO:0000256" key="2">
    <source>
        <dbReference type="ARBA" id="ARBA00006728"/>
    </source>
</evidence>
<dbReference type="GO" id="GO:0006355">
    <property type="term" value="P:regulation of DNA-templated transcription"/>
    <property type="evidence" value="ECO:0007669"/>
    <property type="project" value="InterPro"/>
</dbReference>
<evidence type="ECO:0000259" key="11">
    <source>
        <dbReference type="PROSITE" id="PS51745"/>
    </source>
</evidence>
<feature type="region of interest" description="Disordered" evidence="9">
    <location>
        <begin position="29"/>
        <end position="57"/>
    </location>
</feature>